<name>A0ABV5KJV7_9BACL</name>
<evidence type="ECO:0000259" key="2">
    <source>
        <dbReference type="PROSITE" id="PS50008"/>
    </source>
</evidence>
<feature type="domain" description="PI-PLC Y-box" evidence="2">
    <location>
        <begin position="417"/>
        <end position="480"/>
    </location>
</feature>
<evidence type="ECO:0000256" key="1">
    <source>
        <dbReference type="SAM" id="SignalP"/>
    </source>
</evidence>
<dbReference type="EMBL" id="JBHMDO010000003">
    <property type="protein sequence ID" value="MFB9324658.1"/>
    <property type="molecule type" value="Genomic_DNA"/>
</dbReference>
<accession>A0ABV5KJV7</accession>
<sequence length="540" mass="58656">MKRFKKGTVVLSTLLMSVALAATGCSSGNSAGGNGNANAGTNANANAGSGNTQAAPGGEGTKTLEPYEVVMVYPDAPQNDLGTVQSAMNDYLKQTYPELNMTVKLNPIDWGAWSDKTNLMMASSEKFDLLFTADWLGYNQQVSKGGLLPLDDLLAQYGPDIEAVEKDFHEPAKRGGKLYGIHTHQELGGAQGVYLDKALADKYKFDLSVFKSGKVEELESMLATIKDKEPGITPLVAPSFPLEAYYSSGTTDGIGSLAVLNVLGTAPDDYTVVNTYTTPRYMELAKLTYKWFKAGYINKDALTPGLDAWKKFQAGKAFALVGDVDILADMTIGSVAKSPNGSLKAGREVLQIPLNVDRLQTGKMTATMQAISKTSKDPARAMTLLNLFFKDQKLLTLFNFGVEGKHYVMKDGQIALPDGKTNNDVGFYHDIMWQLGNQMLNYTRVGEDPKKYENYEKFNAMVSGNPSRIFGFIFDPEPVKNEMIAIDTAQKAFADGIKSGQLDPEENVPKMLDKQKAAGADKVIAEAQKQLDAWLKANGK</sequence>
<keyword evidence="4" id="KW-1185">Reference proteome</keyword>
<dbReference type="InterPro" id="IPR022627">
    <property type="entry name" value="DUF3502"/>
</dbReference>
<dbReference type="PANTHER" id="PTHR43649">
    <property type="entry name" value="ARABINOSE-BINDING PROTEIN-RELATED"/>
    <property type="match status" value="1"/>
</dbReference>
<evidence type="ECO:0000313" key="4">
    <source>
        <dbReference type="Proteomes" id="UP001589747"/>
    </source>
</evidence>
<comment type="caution">
    <text evidence="3">The sequence shown here is derived from an EMBL/GenBank/DDBJ whole genome shotgun (WGS) entry which is preliminary data.</text>
</comment>
<proteinExistence type="predicted"/>
<organism evidence="3 4">
    <name type="scientific">Paenibacillus aurantiacus</name>
    <dbReference type="NCBI Taxonomy" id="1936118"/>
    <lineage>
        <taxon>Bacteria</taxon>
        <taxon>Bacillati</taxon>
        <taxon>Bacillota</taxon>
        <taxon>Bacilli</taxon>
        <taxon>Bacillales</taxon>
        <taxon>Paenibacillaceae</taxon>
        <taxon>Paenibacillus</taxon>
    </lineage>
</organism>
<feature type="signal peptide" evidence="1">
    <location>
        <begin position="1"/>
        <end position="21"/>
    </location>
</feature>
<dbReference type="PROSITE" id="PS50008">
    <property type="entry name" value="PIPLC_Y_DOMAIN"/>
    <property type="match status" value="1"/>
</dbReference>
<reference evidence="3 4" key="1">
    <citation type="submission" date="2024-09" db="EMBL/GenBank/DDBJ databases">
        <authorList>
            <person name="Sun Q."/>
            <person name="Mori K."/>
        </authorList>
    </citation>
    <scope>NUCLEOTIDE SEQUENCE [LARGE SCALE GENOMIC DNA]</scope>
    <source>
        <strain evidence="3 4">TISTR 2452</strain>
    </source>
</reference>
<dbReference type="SUPFAM" id="SSF53850">
    <property type="entry name" value="Periplasmic binding protein-like II"/>
    <property type="match status" value="1"/>
</dbReference>
<feature type="chain" id="PRO_5046830093" evidence="1">
    <location>
        <begin position="22"/>
        <end position="540"/>
    </location>
</feature>
<dbReference type="InterPro" id="IPR006059">
    <property type="entry name" value="SBP"/>
</dbReference>
<keyword evidence="1" id="KW-0732">Signal</keyword>
<gene>
    <name evidence="3" type="ORF">ACFFSY_01735</name>
</gene>
<dbReference type="Pfam" id="PF01547">
    <property type="entry name" value="SBP_bac_1"/>
    <property type="match status" value="1"/>
</dbReference>
<dbReference type="InterPro" id="IPR001711">
    <property type="entry name" value="PLipase_C_Pinositol-sp_Y"/>
</dbReference>
<dbReference type="InterPro" id="IPR050490">
    <property type="entry name" value="Bact_solute-bd_prot1"/>
</dbReference>
<dbReference type="Proteomes" id="UP001589747">
    <property type="component" value="Unassembled WGS sequence"/>
</dbReference>
<dbReference type="Pfam" id="PF12010">
    <property type="entry name" value="DUF3502"/>
    <property type="match status" value="1"/>
</dbReference>
<protein>
    <submittedName>
        <fullName evidence="3">ABC transporter substrate-binding protein</fullName>
    </submittedName>
</protein>
<dbReference type="PROSITE" id="PS51257">
    <property type="entry name" value="PROKAR_LIPOPROTEIN"/>
    <property type="match status" value="1"/>
</dbReference>
<dbReference type="RefSeq" id="WP_377488955.1">
    <property type="nucleotide sequence ID" value="NZ_JBHMDO010000003.1"/>
</dbReference>
<dbReference type="PANTHER" id="PTHR43649:SF17">
    <property type="entry name" value="ABC TRANSPORTER SOLUTE BINDING PROTEIN-SUGAR TRANSPORT"/>
    <property type="match status" value="1"/>
</dbReference>
<dbReference type="Gene3D" id="3.40.190.10">
    <property type="entry name" value="Periplasmic binding protein-like II"/>
    <property type="match status" value="2"/>
</dbReference>
<evidence type="ECO:0000313" key="3">
    <source>
        <dbReference type="EMBL" id="MFB9324658.1"/>
    </source>
</evidence>